<dbReference type="EMBL" id="CP031598">
    <property type="protein sequence ID" value="QEW28614.1"/>
    <property type="molecule type" value="Genomic_DNA"/>
</dbReference>
<dbReference type="AlphaFoldDB" id="A0A5P3AIQ8"/>
<evidence type="ECO:0000256" key="2">
    <source>
        <dbReference type="ARBA" id="ARBA00023186"/>
    </source>
</evidence>
<evidence type="ECO:0000313" key="5">
    <source>
        <dbReference type="Proteomes" id="UP000325785"/>
    </source>
</evidence>
<reference evidence="4 5" key="1">
    <citation type="submission" date="2018-08" db="EMBL/GenBank/DDBJ databases">
        <title>Genetic Globetrotter - A new plasmid hitch-hiking vast phylogenetic and geographic distances.</title>
        <authorList>
            <person name="Vollmers J."/>
            <person name="Petersen J."/>
        </authorList>
    </citation>
    <scope>NUCLEOTIDE SEQUENCE [LARGE SCALE GENOMIC DNA]</scope>
    <source>
        <strain evidence="4 5">DSM 26383</strain>
    </source>
</reference>
<keyword evidence="2 3" id="KW-0143">Chaperone</keyword>
<keyword evidence="3" id="KW-0996">Nickel insertion</keyword>
<comment type="subunit">
    <text evidence="3">UreD, UreF and UreG form a complex that acts as a GTP-hydrolysis-dependent molecular chaperone, activating the urease apoprotein by helping to assemble the nickel containing metallocenter of UreC. The UreE protein probably delivers the nickel.</text>
</comment>
<comment type="similarity">
    <text evidence="1 3">Belongs to the UreD family.</text>
</comment>
<comment type="function">
    <text evidence="3">Required for maturation of urease via the functional incorporation of the urease nickel metallocenter.</text>
</comment>
<dbReference type="Pfam" id="PF01774">
    <property type="entry name" value="UreD"/>
    <property type="match status" value="1"/>
</dbReference>
<keyword evidence="3" id="KW-0963">Cytoplasm</keyword>
<evidence type="ECO:0000313" key="4">
    <source>
        <dbReference type="EMBL" id="QEW28614.1"/>
    </source>
</evidence>
<dbReference type="InterPro" id="IPR002669">
    <property type="entry name" value="UreD"/>
</dbReference>
<protein>
    <recommendedName>
        <fullName evidence="3">Urease accessory protein UreD</fullName>
    </recommendedName>
</protein>
<dbReference type="PANTHER" id="PTHR33643:SF1">
    <property type="entry name" value="UREASE ACCESSORY PROTEIN D"/>
    <property type="match status" value="1"/>
</dbReference>
<sequence length="292" mass="31412">MIRSKRTPRKISGGRTVITLHPAHVLPPVLPRARGEIALSTKPVAGRSVLDTLRQSGAYKALFPRPEHSLQAILVNTSGGVTGGDRFHVTAHIGADTHTTLTTQAAERAYRASPGETGHMRTRLTVWENATLHWLPQELILYNGCALDRRLEIDLAPTARLLMAEPILFGRTAMGETLTDATFRDRISITRQGQPLYLDGVSLTGDLAARLARASSGNGAAAMVSLLYVAPDAEAHLDPLRALLPATGGASLLAPDMLTLRLVAPDGHALRTHLLPALDRLSRGALPTSWRL</sequence>
<gene>
    <name evidence="3 4" type="primary">ureD</name>
    <name evidence="4" type="ORF">RIdsm_04446</name>
</gene>
<dbReference type="GO" id="GO:0005737">
    <property type="term" value="C:cytoplasm"/>
    <property type="evidence" value="ECO:0007669"/>
    <property type="project" value="UniProtKB-SubCell"/>
</dbReference>
<dbReference type="KEGG" id="rid:RIdsm_04446"/>
<evidence type="ECO:0000256" key="1">
    <source>
        <dbReference type="ARBA" id="ARBA00007177"/>
    </source>
</evidence>
<comment type="subcellular location">
    <subcellularLocation>
        <location evidence="3">Cytoplasm</location>
    </subcellularLocation>
</comment>
<dbReference type="PANTHER" id="PTHR33643">
    <property type="entry name" value="UREASE ACCESSORY PROTEIN D"/>
    <property type="match status" value="1"/>
</dbReference>
<dbReference type="HAMAP" id="MF_01384">
    <property type="entry name" value="UreD"/>
    <property type="match status" value="1"/>
</dbReference>
<evidence type="ECO:0000256" key="3">
    <source>
        <dbReference type="HAMAP-Rule" id="MF_01384"/>
    </source>
</evidence>
<accession>A0A5P3AIQ8</accession>
<dbReference type="GO" id="GO:0016151">
    <property type="term" value="F:nickel cation binding"/>
    <property type="evidence" value="ECO:0007669"/>
    <property type="project" value="UniProtKB-UniRule"/>
</dbReference>
<name>A0A5P3AIQ8_9RHOB</name>
<proteinExistence type="inferred from homology"/>
<organism evidence="4 5">
    <name type="scientific">Roseovarius indicus</name>
    <dbReference type="NCBI Taxonomy" id="540747"/>
    <lineage>
        <taxon>Bacteria</taxon>
        <taxon>Pseudomonadati</taxon>
        <taxon>Pseudomonadota</taxon>
        <taxon>Alphaproteobacteria</taxon>
        <taxon>Rhodobacterales</taxon>
        <taxon>Roseobacteraceae</taxon>
        <taxon>Roseovarius</taxon>
    </lineage>
</organism>
<dbReference type="Proteomes" id="UP000325785">
    <property type="component" value="Chromosome"/>
</dbReference>